<dbReference type="InterPro" id="IPR005754">
    <property type="entry name" value="Sortase"/>
</dbReference>
<dbReference type="EMBL" id="VYUA01000048">
    <property type="protein sequence ID" value="KAB2588462.1"/>
    <property type="molecule type" value="Genomic_DNA"/>
</dbReference>
<dbReference type="InterPro" id="IPR053465">
    <property type="entry name" value="Sortase_Class_E"/>
</dbReference>
<dbReference type="NCBIfam" id="NF033747">
    <property type="entry name" value="class_E_sortase"/>
    <property type="match status" value="1"/>
</dbReference>
<evidence type="ECO:0000256" key="1">
    <source>
        <dbReference type="ARBA" id="ARBA00022801"/>
    </source>
</evidence>
<dbReference type="InterPro" id="IPR023365">
    <property type="entry name" value="Sortase_dom-sf"/>
</dbReference>
<reference evidence="3 4" key="1">
    <citation type="submission" date="2019-09" db="EMBL/GenBank/DDBJ databases">
        <authorList>
            <person name="Liu P."/>
        </authorList>
    </citation>
    <scope>NUCLEOTIDE SEQUENCE [LARGE SCALE GENOMIC DNA]</scope>
    <source>
        <strain evidence="3 4">TRM68085</strain>
    </source>
</reference>
<feature type="active site" description="Proton donor/acceptor" evidence="2">
    <location>
        <position position="128"/>
    </location>
</feature>
<dbReference type="NCBIfam" id="TIGR01076">
    <property type="entry name" value="sortase_fam"/>
    <property type="match status" value="1"/>
</dbReference>
<dbReference type="AlphaFoldDB" id="A0A5N5EIR2"/>
<organism evidence="3 4">
    <name type="scientific">Streptomyces arboris</name>
    <dbReference type="NCBI Taxonomy" id="2600619"/>
    <lineage>
        <taxon>Bacteria</taxon>
        <taxon>Bacillati</taxon>
        <taxon>Actinomycetota</taxon>
        <taxon>Actinomycetes</taxon>
        <taxon>Kitasatosporales</taxon>
        <taxon>Streptomycetaceae</taxon>
        <taxon>Streptomyces</taxon>
    </lineage>
</organism>
<keyword evidence="4" id="KW-1185">Reference proteome</keyword>
<comment type="caution">
    <text evidence="3">The sequence shown here is derived from an EMBL/GenBank/DDBJ whole genome shotgun (WGS) entry which is preliminary data.</text>
</comment>
<evidence type="ECO:0000313" key="4">
    <source>
        <dbReference type="Proteomes" id="UP000326907"/>
    </source>
</evidence>
<dbReference type="GO" id="GO:0016787">
    <property type="term" value="F:hydrolase activity"/>
    <property type="evidence" value="ECO:0007669"/>
    <property type="project" value="UniProtKB-KW"/>
</dbReference>
<dbReference type="RefSeq" id="WP_151513398.1">
    <property type="nucleotide sequence ID" value="NZ_JBMVCA010000035.1"/>
</dbReference>
<dbReference type="InterPro" id="IPR042003">
    <property type="entry name" value="Sortase_E"/>
</dbReference>
<dbReference type="Proteomes" id="UP000326907">
    <property type="component" value="Unassembled WGS sequence"/>
</dbReference>
<protein>
    <submittedName>
        <fullName evidence="3">Class E sortase</fullName>
    </submittedName>
</protein>
<name>A0A5N5EIR2_9ACTN</name>
<dbReference type="Pfam" id="PF04203">
    <property type="entry name" value="Sortase"/>
    <property type="match status" value="1"/>
</dbReference>
<keyword evidence="1" id="KW-0378">Hydrolase</keyword>
<dbReference type="Gene3D" id="2.40.260.10">
    <property type="entry name" value="Sortase"/>
    <property type="match status" value="1"/>
</dbReference>
<evidence type="ECO:0000256" key="2">
    <source>
        <dbReference type="PIRSR" id="PIRSR605754-1"/>
    </source>
</evidence>
<dbReference type="CDD" id="cd05830">
    <property type="entry name" value="Sortase_E"/>
    <property type="match status" value="1"/>
</dbReference>
<accession>A0A5N5EIR2</accession>
<evidence type="ECO:0000313" key="3">
    <source>
        <dbReference type="EMBL" id="KAB2588462.1"/>
    </source>
</evidence>
<gene>
    <name evidence="3" type="ORF">F5983_32000</name>
</gene>
<feature type="active site" description="Acyl-thioester intermediate" evidence="2">
    <location>
        <position position="197"/>
    </location>
</feature>
<proteinExistence type="predicted"/>
<dbReference type="SUPFAM" id="SSF63817">
    <property type="entry name" value="Sortase"/>
    <property type="match status" value="1"/>
</dbReference>
<sequence length="229" mass="25022">MGSARSLRLVVRTFSELCITVGALIILFVAYVLLWTGVKAADAAEGEIETLHSRWAEQPVAASPGPSASPPPYRGGKPFATLHIPRFGAGWEWPVLENTEARTLQKGLGHYSGTARPGETGNFAVAGHRRMYGDPFKDFPRLRPGDAVIVNDGTTWFTYRIAKEPYRTVPTDTAVVDPVPRRSGFEGPGRYLTLTTCEPEWGSSHRLIAWAHLDATRPVSEGRPPDLTG</sequence>